<evidence type="ECO:0000313" key="2">
    <source>
        <dbReference type="Proteomes" id="UP000307943"/>
    </source>
</evidence>
<dbReference type="InterPro" id="IPR036291">
    <property type="entry name" value="NAD(P)-bd_dom_sf"/>
</dbReference>
<dbReference type="SUPFAM" id="SSF51735">
    <property type="entry name" value="NAD(P)-binding Rossmann-fold domains"/>
    <property type="match status" value="1"/>
</dbReference>
<evidence type="ECO:0008006" key="3">
    <source>
        <dbReference type="Google" id="ProtNLM"/>
    </source>
</evidence>
<sequence>MVAFLASAEADYITGQNYIIDGGRWLGPKT</sequence>
<dbReference type="AlphaFoldDB" id="A0A5C4T1L3"/>
<dbReference type="Proteomes" id="UP000307943">
    <property type="component" value="Unassembled WGS sequence"/>
</dbReference>
<evidence type="ECO:0000313" key="1">
    <source>
        <dbReference type="EMBL" id="TNJ62883.1"/>
    </source>
</evidence>
<keyword evidence="2" id="KW-1185">Reference proteome</keyword>
<proteinExistence type="predicted"/>
<accession>A0A5C4T1L3</accession>
<dbReference type="OrthoDB" id="9780084at2"/>
<organism evidence="1 2">
    <name type="scientific">Paenibacillus hemerocallicola</name>
    <dbReference type="NCBI Taxonomy" id="1172614"/>
    <lineage>
        <taxon>Bacteria</taxon>
        <taxon>Bacillati</taxon>
        <taxon>Bacillota</taxon>
        <taxon>Bacilli</taxon>
        <taxon>Bacillales</taxon>
        <taxon>Paenibacillaceae</taxon>
        <taxon>Paenibacillus</taxon>
    </lineage>
</organism>
<protein>
    <recommendedName>
        <fullName evidence="3">SDR family oxidoreductase</fullName>
    </recommendedName>
</protein>
<dbReference type="Gene3D" id="3.40.50.720">
    <property type="entry name" value="NAD(P)-binding Rossmann-like Domain"/>
    <property type="match status" value="1"/>
</dbReference>
<gene>
    <name evidence="1" type="ORF">FE784_28540</name>
</gene>
<comment type="caution">
    <text evidence="1">The sequence shown here is derived from an EMBL/GenBank/DDBJ whole genome shotgun (WGS) entry which is preliminary data.</text>
</comment>
<name>A0A5C4T1L3_9BACL</name>
<reference evidence="1 2" key="1">
    <citation type="submission" date="2019-05" db="EMBL/GenBank/DDBJ databases">
        <title>We sequenced the genome of Paenibacillus hemerocallicola KCTC 33185 for further insight into its adaptation and study the phylogeny of Paenibacillus.</title>
        <authorList>
            <person name="Narsing Rao M.P."/>
        </authorList>
    </citation>
    <scope>NUCLEOTIDE SEQUENCE [LARGE SCALE GENOMIC DNA]</scope>
    <source>
        <strain evidence="1 2">KCTC 33185</strain>
    </source>
</reference>
<dbReference type="EMBL" id="VDCQ01000052">
    <property type="protein sequence ID" value="TNJ62883.1"/>
    <property type="molecule type" value="Genomic_DNA"/>
</dbReference>